<comment type="caution">
    <text evidence="10">The sequence shown here is derived from an EMBL/GenBank/DDBJ whole genome shotgun (WGS) entry which is preliminary data.</text>
</comment>
<feature type="region of interest" description="Disordered" evidence="5">
    <location>
        <begin position="295"/>
        <end position="344"/>
    </location>
</feature>
<dbReference type="SMART" id="SM00147">
    <property type="entry name" value="RasGEF"/>
    <property type="match status" value="1"/>
</dbReference>
<dbReference type="CDD" id="cd11883">
    <property type="entry name" value="SH3_Sdc25"/>
    <property type="match status" value="1"/>
</dbReference>
<evidence type="ECO:0000256" key="3">
    <source>
        <dbReference type="PROSITE-ProRule" id="PRU00168"/>
    </source>
</evidence>
<dbReference type="CDD" id="cd06224">
    <property type="entry name" value="REM"/>
    <property type="match status" value="1"/>
</dbReference>
<dbReference type="InterPro" id="IPR036964">
    <property type="entry name" value="RASGEF_cat_dom_sf"/>
</dbReference>
<feature type="compositionally biased region" description="Polar residues" evidence="5">
    <location>
        <begin position="314"/>
        <end position="329"/>
    </location>
</feature>
<dbReference type="CDD" id="cd00155">
    <property type="entry name" value="RasGEF"/>
    <property type="match status" value="1"/>
</dbReference>
<keyword evidence="11" id="KW-1185">Reference proteome</keyword>
<dbReference type="GO" id="GO:0005085">
    <property type="term" value="F:guanyl-nucleotide exchange factor activity"/>
    <property type="evidence" value="ECO:0007669"/>
    <property type="project" value="UniProtKB-KW"/>
</dbReference>
<dbReference type="Pfam" id="PF00397">
    <property type="entry name" value="WW"/>
    <property type="match status" value="1"/>
</dbReference>
<dbReference type="PANTHER" id="PTHR23113">
    <property type="entry name" value="GUANINE NUCLEOTIDE EXCHANGE FACTOR"/>
    <property type="match status" value="1"/>
</dbReference>
<keyword evidence="1 4" id="KW-0728">SH3 domain</keyword>
<dbReference type="PROSITE" id="PS50212">
    <property type="entry name" value="RASGEF_NTER"/>
    <property type="match status" value="1"/>
</dbReference>
<dbReference type="SUPFAM" id="SSF48366">
    <property type="entry name" value="Ras GEF"/>
    <property type="match status" value="1"/>
</dbReference>
<dbReference type="PROSITE" id="PS50002">
    <property type="entry name" value="SH3"/>
    <property type="match status" value="1"/>
</dbReference>
<evidence type="ECO:0000259" key="8">
    <source>
        <dbReference type="PROSITE" id="PS50020"/>
    </source>
</evidence>
<evidence type="ECO:0000259" key="7">
    <source>
        <dbReference type="PROSITE" id="PS50009"/>
    </source>
</evidence>
<feature type="compositionally biased region" description="Polar residues" evidence="5">
    <location>
        <begin position="810"/>
        <end position="840"/>
    </location>
</feature>
<dbReference type="SMART" id="SM00326">
    <property type="entry name" value="SH3"/>
    <property type="match status" value="1"/>
</dbReference>
<feature type="domain" description="N-terminal Ras-GEF" evidence="9">
    <location>
        <begin position="913"/>
        <end position="1043"/>
    </location>
</feature>
<sequence length="1333" mass="147744">MASILSPTHAIFLAPSRRDPPVRAAHELPIQQPPLQQQQPSPEQETFDDNYQALFCKAMYDYVAQDASALSFRRGDIIEVLNQQPSGWWDGLLGDERGWFPSNYVVPISLEEAEMAFSGSDYSIGDGVAQSDSDTGVLDMSDVMMRGQTQNEEWPESDITYTNRYVNNGNAAAPQGSQTNDFWEPNLTEDGRIYYVNSRTGERSSDLPQETTDEISESELAGLSAQNTVRAATGAGMAFGAAATINGINGTHTSEPAGFGVPRSTGTPEPWIKRLADDGQSYYYINKQTGKTVWTRPEATATNDSHSDLEDSAPPSTAQPLASRSSVYSDDSDIHPLDYPHAPRTIDPFHQLPTQAQTIQPNTTVGGVQLTSEEVIAKQLQQVLAPPPSEVVTDLSSKAQDAIQAIMDTVRGTVGRAGDDQRMDDLIQAAVRAVRNLLYVSAVNTSHMPTDLLVRESRERSSSSSSPLKPAQRRVTATLSRLVLSARAMYYDSGSHISETLTRIEADALELERAVGSFIAEVQRCQRDNHKDGKTSKRLYGAFATANIGAGLVGAGSAGTWKGFGWVSQEVEEQAPQKHLNQDVVAEVLVMLENVEDLFALLSQALMSSADSSVEQIRQRVQDLIAHVSHFLTFVADIHVARHVDIDGFRQAGDNVDDMYAQTLARARAFVRTLETAVQAVYDDSSSLLLTTQVIPSPDFNYPADERAAAFHLLESIGSSLRVNLALVRETLEGLLAVGHEQADIAQGDYNGSIEWRMSRLSVVHSQFGGNGRMSQEFESALDLEQEDVVDFDHVFSRPTPPAKVPRPSIEQSVDSLSTLHESSEHVNGSTEGSYATGGSTLPPDPTEENFDAEVYTIDEELEPAKPKKPTRPGPGKLISLLGNEYADKVAAESQPWFLRSNFNPSEIIIDEADNSVKAGTVPALVEKLTAHDQVDLPYARAFLMTYKDFTTLDELFDLLVQRFRLQPPENLTPKELENWTKLKQHIVRNRVLNTFRTMITEQYVLDKEDMYILARIKDFISQEDVGVMPAAKALRSLIERAQTNGDTAIQSFVTTNQIPAPTPILPKNSKKLKLLDIDPLELARQLTIMESRMYQRIKPIEALGRARAQKMDVTDNIGAVIQTSNRIADWVAHSILSKEDSRRRAQVVKYLINVADRCRTLNNFSSMIAITSGLNTPPIRRLKRTWEQVNQRVIAQFAACEVTIDSSKTFAKYRQLMSSVTPPCVPFIGVFLSTLQFTVDGNADNLPGNLVNFFKRQKASEVMDDIKRWQATPYNLTPVPSVLNFIDDSLNQFSNTDTRASSDIFWKLSLEREPREREDEKMARLLQESGFL</sequence>
<dbReference type="GO" id="GO:0007265">
    <property type="term" value="P:Ras protein signal transduction"/>
    <property type="evidence" value="ECO:0007669"/>
    <property type="project" value="TreeGrafter"/>
</dbReference>
<dbReference type="InterPro" id="IPR036020">
    <property type="entry name" value="WW_dom_sf"/>
</dbReference>
<gene>
    <name evidence="10" type="ORF">P691DRAFT_655558</name>
</gene>
<dbReference type="InterPro" id="IPR000651">
    <property type="entry name" value="Ras-like_Gua-exchang_fac_N"/>
</dbReference>
<dbReference type="PROSITE" id="PS50020">
    <property type="entry name" value="WW_DOMAIN_2"/>
    <property type="match status" value="1"/>
</dbReference>
<dbReference type="InterPro" id="IPR001202">
    <property type="entry name" value="WW_dom"/>
</dbReference>
<dbReference type="Pfam" id="PF00618">
    <property type="entry name" value="RasGEF_N"/>
    <property type="match status" value="1"/>
</dbReference>
<dbReference type="EMBL" id="MU151052">
    <property type="protein sequence ID" value="KAF9454846.1"/>
    <property type="molecule type" value="Genomic_DNA"/>
</dbReference>
<dbReference type="Gene3D" id="1.20.870.10">
    <property type="entry name" value="Son of sevenless (SoS) protein Chain: S domain 1"/>
    <property type="match status" value="1"/>
</dbReference>
<dbReference type="PROSITE" id="PS50009">
    <property type="entry name" value="RASGEF_CAT"/>
    <property type="match status" value="1"/>
</dbReference>
<dbReference type="OrthoDB" id="546434at2759"/>
<dbReference type="InterPro" id="IPR001452">
    <property type="entry name" value="SH3_domain"/>
</dbReference>
<evidence type="ECO:0000256" key="1">
    <source>
        <dbReference type="ARBA" id="ARBA00022443"/>
    </source>
</evidence>
<dbReference type="InterPro" id="IPR036028">
    <property type="entry name" value="SH3-like_dom_sf"/>
</dbReference>
<evidence type="ECO:0000256" key="5">
    <source>
        <dbReference type="SAM" id="MobiDB-lite"/>
    </source>
</evidence>
<protein>
    <submittedName>
        <fullName evidence="10">Ras GEF</fullName>
    </submittedName>
</protein>
<dbReference type="InterPro" id="IPR008937">
    <property type="entry name" value="Ras-like_GEF"/>
</dbReference>
<proteinExistence type="predicted"/>
<dbReference type="Gene3D" id="1.10.840.10">
    <property type="entry name" value="Ras guanine-nucleotide exchange factors catalytic domain"/>
    <property type="match status" value="1"/>
</dbReference>
<evidence type="ECO:0000313" key="11">
    <source>
        <dbReference type="Proteomes" id="UP000807342"/>
    </source>
</evidence>
<organism evidence="10 11">
    <name type="scientific">Macrolepiota fuliginosa MF-IS2</name>
    <dbReference type="NCBI Taxonomy" id="1400762"/>
    <lineage>
        <taxon>Eukaryota</taxon>
        <taxon>Fungi</taxon>
        <taxon>Dikarya</taxon>
        <taxon>Basidiomycota</taxon>
        <taxon>Agaricomycotina</taxon>
        <taxon>Agaricomycetes</taxon>
        <taxon>Agaricomycetidae</taxon>
        <taxon>Agaricales</taxon>
        <taxon>Agaricineae</taxon>
        <taxon>Agaricaceae</taxon>
        <taxon>Macrolepiota</taxon>
    </lineage>
</organism>
<dbReference type="SUPFAM" id="SSF51045">
    <property type="entry name" value="WW domain"/>
    <property type="match status" value="1"/>
</dbReference>
<feature type="domain" description="SH3" evidence="6">
    <location>
        <begin position="51"/>
        <end position="110"/>
    </location>
</feature>
<dbReference type="InterPro" id="IPR001895">
    <property type="entry name" value="RASGEF_cat_dom"/>
</dbReference>
<feature type="domain" description="Ras-GEF" evidence="7">
    <location>
        <begin position="1079"/>
        <end position="1316"/>
    </location>
</feature>
<feature type="domain" description="WW" evidence="8">
    <location>
        <begin position="265"/>
        <end position="299"/>
    </location>
</feature>
<dbReference type="PRINTS" id="PR00452">
    <property type="entry name" value="SH3DOMAIN"/>
</dbReference>
<dbReference type="Gene3D" id="2.30.30.40">
    <property type="entry name" value="SH3 Domains"/>
    <property type="match status" value="1"/>
</dbReference>
<evidence type="ECO:0000256" key="4">
    <source>
        <dbReference type="PROSITE-ProRule" id="PRU00192"/>
    </source>
</evidence>
<reference evidence="10" key="1">
    <citation type="submission" date="2020-11" db="EMBL/GenBank/DDBJ databases">
        <authorList>
            <consortium name="DOE Joint Genome Institute"/>
            <person name="Ahrendt S."/>
            <person name="Riley R."/>
            <person name="Andreopoulos W."/>
            <person name="Labutti K."/>
            <person name="Pangilinan J."/>
            <person name="Ruiz-Duenas F.J."/>
            <person name="Barrasa J.M."/>
            <person name="Sanchez-Garcia M."/>
            <person name="Camarero S."/>
            <person name="Miyauchi S."/>
            <person name="Serrano A."/>
            <person name="Linde D."/>
            <person name="Babiker R."/>
            <person name="Drula E."/>
            <person name="Ayuso-Fernandez I."/>
            <person name="Pacheco R."/>
            <person name="Padilla G."/>
            <person name="Ferreira P."/>
            <person name="Barriuso J."/>
            <person name="Kellner H."/>
            <person name="Castanera R."/>
            <person name="Alfaro M."/>
            <person name="Ramirez L."/>
            <person name="Pisabarro A.G."/>
            <person name="Kuo A."/>
            <person name="Tritt A."/>
            <person name="Lipzen A."/>
            <person name="He G."/>
            <person name="Yan M."/>
            <person name="Ng V."/>
            <person name="Cullen D."/>
            <person name="Martin F."/>
            <person name="Rosso M.-N."/>
            <person name="Henrissat B."/>
            <person name="Hibbett D."/>
            <person name="Martinez A.T."/>
            <person name="Grigoriev I.V."/>
        </authorList>
    </citation>
    <scope>NUCLEOTIDE SEQUENCE</scope>
    <source>
        <strain evidence="10">MF-IS2</strain>
    </source>
</reference>
<dbReference type="GO" id="GO:0005886">
    <property type="term" value="C:plasma membrane"/>
    <property type="evidence" value="ECO:0007669"/>
    <property type="project" value="TreeGrafter"/>
</dbReference>
<accession>A0A9P5XSY6</accession>
<dbReference type="Pfam" id="PF00617">
    <property type="entry name" value="RasGEF"/>
    <property type="match status" value="1"/>
</dbReference>
<keyword evidence="2 3" id="KW-0344">Guanine-nucleotide releasing factor</keyword>
<evidence type="ECO:0000256" key="2">
    <source>
        <dbReference type="ARBA" id="ARBA00022658"/>
    </source>
</evidence>
<dbReference type="Gene3D" id="2.20.70.10">
    <property type="match status" value="2"/>
</dbReference>
<dbReference type="FunFam" id="2.30.30.40:FF:000072">
    <property type="entry name" value="Unconventional Myosin IB"/>
    <property type="match status" value="1"/>
</dbReference>
<dbReference type="Proteomes" id="UP000807342">
    <property type="component" value="Unassembled WGS sequence"/>
</dbReference>
<evidence type="ECO:0000259" key="6">
    <source>
        <dbReference type="PROSITE" id="PS50002"/>
    </source>
</evidence>
<dbReference type="CDD" id="cd00201">
    <property type="entry name" value="WW"/>
    <property type="match status" value="2"/>
</dbReference>
<name>A0A9P5XSY6_9AGAR</name>
<dbReference type="Pfam" id="PF00018">
    <property type="entry name" value="SH3_1"/>
    <property type="match status" value="1"/>
</dbReference>
<dbReference type="SMART" id="SM00456">
    <property type="entry name" value="WW"/>
    <property type="match status" value="2"/>
</dbReference>
<dbReference type="SUPFAM" id="SSF50044">
    <property type="entry name" value="SH3-domain"/>
    <property type="match status" value="1"/>
</dbReference>
<dbReference type="SMART" id="SM00229">
    <property type="entry name" value="RasGEFN"/>
    <property type="match status" value="1"/>
</dbReference>
<evidence type="ECO:0000313" key="10">
    <source>
        <dbReference type="EMBL" id="KAF9454846.1"/>
    </source>
</evidence>
<feature type="region of interest" description="Disordered" evidence="5">
    <location>
        <begin position="798"/>
        <end position="849"/>
    </location>
</feature>
<dbReference type="InterPro" id="IPR023578">
    <property type="entry name" value="Ras_GEF_dom_sf"/>
</dbReference>
<evidence type="ECO:0000259" key="9">
    <source>
        <dbReference type="PROSITE" id="PS50212"/>
    </source>
</evidence>
<dbReference type="PANTHER" id="PTHR23113:SF368">
    <property type="entry name" value="CELL DIVISION CONTROL PROTEIN 25"/>
    <property type="match status" value="1"/>
</dbReference>
<feature type="region of interest" description="Disordered" evidence="5">
    <location>
        <begin position="451"/>
        <end position="473"/>
    </location>
</feature>